<feature type="domain" description="Fatty acid desaturase" evidence="1">
    <location>
        <begin position="70"/>
        <end position="338"/>
    </location>
</feature>
<dbReference type="CDD" id="cd03506">
    <property type="entry name" value="Delta6-FADS-like"/>
    <property type="match status" value="1"/>
</dbReference>
<gene>
    <name evidence="2" type="primary">desA3_1</name>
    <name evidence="2" type="ORF">GCM10023147_45140</name>
</gene>
<evidence type="ECO:0000313" key="2">
    <source>
        <dbReference type="EMBL" id="GAA4403551.1"/>
    </source>
</evidence>
<dbReference type="InterPro" id="IPR005804">
    <property type="entry name" value="FA_desaturase_dom"/>
</dbReference>
<comment type="caution">
    <text evidence="2">The sequence shown here is derived from an EMBL/GenBank/DDBJ whole genome shotgun (WGS) entry which is preliminary data.</text>
</comment>
<organism evidence="2 3">
    <name type="scientific">Tsukamurella soli</name>
    <dbReference type="NCBI Taxonomy" id="644556"/>
    <lineage>
        <taxon>Bacteria</taxon>
        <taxon>Bacillati</taxon>
        <taxon>Actinomycetota</taxon>
        <taxon>Actinomycetes</taxon>
        <taxon>Mycobacteriales</taxon>
        <taxon>Tsukamurellaceae</taxon>
        <taxon>Tsukamurella</taxon>
    </lineage>
</organism>
<dbReference type="RefSeq" id="WP_345000394.1">
    <property type="nucleotide sequence ID" value="NZ_BAABFR010000110.1"/>
</dbReference>
<name>A0ABP8KBS7_9ACTN</name>
<evidence type="ECO:0000259" key="1">
    <source>
        <dbReference type="Pfam" id="PF00487"/>
    </source>
</evidence>
<proteinExistence type="predicted"/>
<dbReference type="EMBL" id="BAABFR010000110">
    <property type="protein sequence ID" value="GAA4403551.1"/>
    <property type="molecule type" value="Genomic_DNA"/>
</dbReference>
<keyword evidence="3" id="KW-1185">Reference proteome</keyword>
<dbReference type="Proteomes" id="UP001500635">
    <property type="component" value="Unassembled WGS sequence"/>
</dbReference>
<dbReference type="InterPro" id="IPR012171">
    <property type="entry name" value="Fatty_acid_desaturase"/>
</dbReference>
<sequence length="453" mass="50823">MAINDIALYAHLSDEDVEALAGELDAIRTEVEESRGAADARYIHRVIRAQRVLEIGGRAALLGSRSRVLWGAGVSMLALAKIIENMELGHNIIHGQWDWMNDPEIHSTSWEWDMACPSAHWMHSHNYMHHKYTNVVGLDLDVGYGVLRVTRDERWQLKRIIQPLGSLLLGVTFEWGIALHDLELKEVFAGNKSWDVARPQLRELGVKSARQVGKDFIAYPLLGRALGGSFRRTAGANLAANVIRNVWTYAVIFCGHFPDGAEKFTPESIEDETHGEWYLRQMLGSANITGGPVMDFMSGNLSYQIEHHLFPDLPSNRLAAIAVRVRALCEKYDLPYTEGSLAKQYGLTSRTIAKLSLPDKLLRATSDDAPETASELRFAMRDKLSHAQESAQERLAHAQESAHDRLVHAQEGLAAAQEQVQRVGLRTALADLAHRRVDEKRRARADRKARRAR</sequence>
<evidence type="ECO:0000313" key="3">
    <source>
        <dbReference type="Proteomes" id="UP001500635"/>
    </source>
</evidence>
<reference evidence="3" key="1">
    <citation type="journal article" date="2019" name="Int. J. Syst. Evol. Microbiol.">
        <title>The Global Catalogue of Microorganisms (GCM) 10K type strain sequencing project: providing services to taxonomists for standard genome sequencing and annotation.</title>
        <authorList>
            <consortium name="The Broad Institute Genomics Platform"/>
            <consortium name="The Broad Institute Genome Sequencing Center for Infectious Disease"/>
            <person name="Wu L."/>
            <person name="Ma J."/>
        </authorList>
    </citation>
    <scope>NUCLEOTIDE SEQUENCE [LARGE SCALE GENOMIC DNA]</scope>
    <source>
        <strain evidence="3">JCM 17688</strain>
    </source>
</reference>
<dbReference type="PANTHER" id="PTHR19353:SF19">
    <property type="entry name" value="DELTA(5) FATTY ACID DESATURASE C-RELATED"/>
    <property type="match status" value="1"/>
</dbReference>
<dbReference type="Pfam" id="PF00487">
    <property type="entry name" value="FA_desaturase"/>
    <property type="match status" value="1"/>
</dbReference>
<accession>A0ABP8KBS7</accession>
<dbReference type="PANTHER" id="PTHR19353">
    <property type="entry name" value="FATTY ACID DESATURASE 2"/>
    <property type="match status" value="1"/>
</dbReference>
<protein>
    <submittedName>
        <fullName evidence="2">NADPH-dependent stearoyl-CoA 9-desaturase</fullName>
    </submittedName>
</protein>